<sequence length="172" mass="18750">MQPPSRGPRGADSSSASGPLQQTQQQQQNQQLRPFTPPDLSSIPHMDEATILQLGERSLHSGTDDERPNISTTAATVDSNPTTAAGPYILGSKIDLGDIDNVDSIRLRLGGPGNRGSIGSRRSSTSRRVQRLSQHFELHDQSPGSEMPGKLFLLSFCECLLFIDKLKCLLWL</sequence>
<proteinExistence type="predicted"/>
<evidence type="ECO:0000313" key="2">
    <source>
        <dbReference type="Proteomes" id="UP001239111"/>
    </source>
</evidence>
<organism evidence="1 2">
    <name type="scientific">Eretmocerus hayati</name>
    <dbReference type="NCBI Taxonomy" id="131215"/>
    <lineage>
        <taxon>Eukaryota</taxon>
        <taxon>Metazoa</taxon>
        <taxon>Ecdysozoa</taxon>
        <taxon>Arthropoda</taxon>
        <taxon>Hexapoda</taxon>
        <taxon>Insecta</taxon>
        <taxon>Pterygota</taxon>
        <taxon>Neoptera</taxon>
        <taxon>Endopterygota</taxon>
        <taxon>Hymenoptera</taxon>
        <taxon>Apocrita</taxon>
        <taxon>Proctotrupomorpha</taxon>
        <taxon>Chalcidoidea</taxon>
        <taxon>Aphelinidae</taxon>
        <taxon>Aphelininae</taxon>
        <taxon>Eretmocerus</taxon>
    </lineage>
</organism>
<protein>
    <submittedName>
        <fullName evidence="1">Uncharacterized protein</fullName>
    </submittedName>
</protein>
<keyword evidence="2" id="KW-1185">Reference proteome</keyword>
<dbReference type="EMBL" id="CM056744">
    <property type="protein sequence ID" value="KAJ8667377.1"/>
    <property type="molecule type" value="Genomic_DNA"/>
</dbReference>
<dbReference type="Proteomes" id="UP001239111">
    <property type="component" value="Chromosome 4"/>
</dbReference>
<accession>A0ACC2NAM0</accession>
<name>A0ACC2NAM0_9HYME</name>
<gene>
    <name evidence="1" type="ORF">QAD02_009039</name>
</gene>
<comment type="caution">
    <text evidence="1">The sequence shown here is derived from an EMBL/GenBank/DDBJ whole genome shotgun (WGS) entry which is preliminary data.</text>
</comment>
<evidence type="ECO:0000313" key="1">
    <source>
        <dbReference type="EMBL" id="KAJ8667377.1"/>
    </source>
</evidence>
<reference evidence="1" key="1">
    <citation type="submission" date="2023-04" db="EMBL/GenBank/DDBJ databases">
        <title>A chromosome-level genome assembly of the parasitoid wasp Eretmocerus hayati.</title>
        <authorList>
            <person name="Zhong Y."/>
            <person name="Liu S."/>
            <person name="Liu Y."/>
        </authorList>
    </citation>
    <scope>NUCLEOTIDE SEQUENCE</scope>
    <source>
        <strain evidence="1">ZJU_SS_LIU_2023</strain>
    </source>
</reference>